<keyword evidence="3" id="KW-0833">Ubl conjugation pathway</keyword>
<name>A0A420ZBV4_UNCK3</name>
<dbReference type="EMBL" id="QMNG01000054">
    <property type="protein sequence ID" value="RLC36463.1"/>
    <property type="molecule type" value="Genomic_DNA"/>
</dbReference>
<dbReference type="Pfam" id="PF05048">
    <property type="entry name" value="NosD"/>
    <property type="match status" value="2"/>
</dbReference>
<dbReference type="Proteomes" id="UP000281261">
    <property type="component" value="Unassembled WGS sequence"/>
</dbReference>
<evidence type="ECO:0000256" key="1">
    <source>
        <dbReference type="ARBA" id="ARBA00004906"/>
    </source>
</evidence>
<gene>
    <name evidence="5" type="ORF">DRH29_04520</name>
</gene>
<dbReference type="SMART" id="SM00710">
    <property type="entry name" value="PbH1"/>
    <property type="match status" value="10"/>
</dbReference>
<evidence type="ECO:0000256" key="2">
    <source>
        <dbReference type="ARBA" id="ARBA00022737"/>
    </source>
</evidence>
<dbReference type="InterPro" id="IPR022441">
    <property type="entry name" value="Para_beta_helix_rpt-2"/>
</dbReference>
<sequence length="770" mass="87205">MIILLLCITAVSIRLTTTIDESNVIKSESATIVVPDDYPTIQEAINAANMGDTIYVRSGVYYEKPILNKTVNLIGENKETTVIDANYSGTVITVTAERCTIRDFTIRNSGTNNWAILIKAYYIVIENNVILHTYHGIGRWTEEGAYVYHCIIKGNKFIDNHCSIAIYIGYNNTILSNNISSQVSNCVGVVLHTNCHHNLIKQNNFYVNPSLQFVLWPSYNTIIENNFWGSFSLGRGYEGGGHDNVIYHNNFFTSSISAYPNVGENYWDNGYPSGGNYWKEYNGSDNYAGPFQNQTGYDGIGDVPYVVFDENNTDRYPLIHPYGSIVNVNTTSVFLTIQSAISATETLDGHMIFVKQGTYLENIVINKSIKLLGENRFTTIIKSRIRANYGYNAHVIRIISDEVSVDNFTITGAGGPPSSGDDAGILLYYVNNVRISHNIFIADELGVYIYYSLNVVVEENTFENCETGVFAQRSTYCIIRHNNMVHNKFGIYLYEYCQNNLILKNNLFENELGIHTYYWTDNNVIRCNNVSHSQEVGIWLLGENNIIAQNNIIMNEIGVKIWLPNSKYYHNNFLNNTQQVQIGTAKPYNAWDDGYPSGGNFWSDYNGTDLYNGPYQNVSGSDGIGDLPYIIDTNNVDHYPLMHPYPFHEIALLNLTILNRYLDLNETVHISVVLKNWGHFNETFAVYLNYTRFYDPQIGTQLVTLAPNEQIVLNFTWTPNMTGRYQIVAYTSEIPGDIDPNSNKMEIVIYVKAETMGSRGGRGFRKSLLR</sequence>
<dbReference type="NCBIfam" id="TIGR03804">
    <property type="entry name" value="para_beta_helix"/>
    <property type="match status" value="2"/>
</dbReference>
<dbReference type="Gene3D" id="2.160.20.10">
    <property type="entry name" value="Single-stranded right-handed beta-helix, Pectin lyase-like"/>
    <property type="match status" value="2"/>
</dbReference>
<feature type="domain" description="Periplasmic copper-binding protein NosD beta helix" evidence="4">
    <location>
        <begin position="419"/>
        <end position="607"/>
    </location>
</feature>
<dbReference type="SUPFAM" id="SSF51126">
    <property type="entry name" value="Pectin lyase-like"/>
    <property type="match status" value="2"/>
</dbReference>
<evidence type="ECO:0000256" key="3">
    <source>
        <dbReference type="ARBA" id="ARBA00022786"/>
    </source>
</evidence>
<accession>A0A420ZBV4</accession>
<dbReference type="InterPro" id="IPR007742">
    <property type="entry name" value="NosD_dom"/>
</dbReference>
<organism evidence="5 6">
    <name type="scientific">candidate division Kazan bacterium</name>
    <dbReference type="NCBI Taxonomy" id="2202143"/>
    <lineage>
        <taxon>Bacteria</taxon>
        <taxon>Bacteria division Kazan-3B-28</taxon>
    </lineage>
</organism>
<proteinExistence type="predicted"/>
<keyword evidence="2" id="KW-0677">Repeat</keyword>
<evidence type="ECO:0000259" key="4">
    <source>
        <dbReference type="Pfam" id="PF05048"/>
    </source>
</evidence>
<dbReference type="InterPro" id="IPR012334">
    <property type="entry name" value="Pectin_lyas_fold"/>
</dbReference>
<dbReference type="InterPro" id="IPR013783">
    <property type="entry name" value="Ig-like_fold"/>
</dbReference>
<dbReference type="InterPro" id="IPR011050">
    <property type="entry name" value="Pectin_lyase_fold/virulence"/>
</dbReference>
<dbReference type="InterPro" id="IPR006626">
    <property type="entry name" value="PbH1"/>
</dbReference>
<dbReference type="PANTHER" id="PTHR22990:SF15">
    <property type="entry name" value="F-BOX ONLY PROTEIN 10"/>
    <property type="match status" value="1"/>
</dbReference>
<dbReference type="Gene3D" id="2.60.40.10">
    <property type="entry name" value="Immunoglobulins"/>
    <property type="match status" value="1"/>
</dbReference>
<dbReference type="AlphaFoldDB" id="A0A420ZBV4"/>
<comment type="caution">
    <text evidence="5">The sequence shown here is derived from an EMBL/GenBank/DDBJ whole genome shotgun (WGS) entry which is preliminary data.</text>
</comment>
<protein>
    <recommendedName>
        <fullName evidence="4">Periplasmic copper-binding protein NosD beta helix domain-containing protein</fullName>
    </recommendedName>
</protein>
<comment type="pathway">
    <text evidence="1">Protein modification; protein ubiquitination.</text>
</comment>
<evidence type="ECO:0000313" key="5">
    <source>
        <dbReference type="EMBL" id="RLC36463.1"/>
    </source>
</evidence>
<dbReference type="PANTHER" id="PTHR22990">
    <property type="entry name" value="F-BOX ONLY PROTEIN"/>
    <property type="match status" value="1"/>
</dbReference>
<feature type="domain" description="Periplasmic copper-binding protein NosD beta helix" evidence="4">
    <location>
        <begin position="82"/>
        <end position="283"/>
    </location>
</feature>
<dbReference type="InterPro" id="IPR051550">
    <property type="entry name" value="SCF-Subunits/Alg-Epimerases"/>
</dbReference>
<reference evidence="5 6" key="1">
    <citation type="submission" date="2018-06" db="EMBL/GenBank/DDBJ databases">
        <title>Extensive metabolic versatility and redundancy in microbially diverse, dynamic hydrothermal sediments.</title>
        <authorList>
            <person name="Dombrowski N."/>
            <person name="Teske A."/>
            <person name="Baker B.J."/>
        </authorList>
    </citation>
    <scope>NUCLEOTIDE SEQUENCE [LARGE SCALE GENOMIC DNA]</scope>
    <source>
        <strain evidence="5">B79_G16</strain>
    </source>
</reference>
<evidence type="ECO:0000313" key="6">
    <source>
        <dbReference type="Proteomes" id="UP000281261"/>
    </source>
</evidence>